<keyword evidence="2" id="KW-0645">Protease</keyword>
<dbReference type="Pfam" id="PF08014">
    <property type="entry name" value="MATCAP"/>
    <property type="match status" value="1"/>
</dbReference>
<dbReference type="EMBL" id="LJTC01000015">
    <property type="protein sequence ID" value="KPM80751.1"/>
    <property type="molecule type" value="Genomic_DNA"/>
</dbReference>
<dbReference type="GO" id="GO:0080164">
    <property type="term" value="P:regulation of nitric oxide metabolic process"/>
    <property type="evidence" value="ECO:0007669"/>
    <property type="project" value="TreeGrafter"/>
</dbReference>
<dbReference type="PANTHER" id="PTHR31817">
    <property type="match status" value="1"/>
</dbReference>
<keyword evidence="3" id="KW-0378">Hydrolase</keyword>
<dbReference type="NCBIfam" id="TIGR02421">
    <property type="entry name" value="QEGLA"/>
    <property type="match status" value="1"/>
</dbReference>
<dbReference type="PANTHER" id="PTHR31817:SF0">
    <property type="entry name" value="CHROMOSOME UNDETERMINED SCAFFOLD_67, WHOLE GENOME SHOTGUN SEQUENCE"/>
    <property type="match status" value="1"/>
</dbReference>
<dbReference type="Proteomes" id="UP000050378">
    <property type="component" value="Unassembled WGS sequence"/>
</dbReference>
<evidence type="ECO:0000313" key="5">
    <source>
        <dbReference type="EMBL" id="KPM80751.1"/>
    </source>
</evidence>
<evidence type="ECO:0000256" key="3">
    <source>
        <dbReference type="ARBA" id="ARBA00022801"/>
    </source>
</evidence>
<gene>
    <name evidence="5" type="ORF">AOG27_18765</name>
</gene>
<evidence type="ECO:0000256" key="1">
    <source>
        <dbReference type="ARBA" id="ARBA00001947"/>
    </source>
</evidence>
<dbReference type="SMART" id="SM01154">
    <property type="entry name" value="DUF1704"/>
    <property type="match status" value="1"/>
</dbReference>
<keyword evidence="4" id="KW-0482">Metalloprotease</keyword>
<dbReference type="OrthoDB" id="9785840at2"/>
<dbReference type="RefSeq" id="WP_054554526.1">
    <property type="nucleotide sequence ID" value="NZ_LJTC01000015.1"/>
</dbReference>
<dbReference type="GO" id="GO:0006508">
    <property type="term" value="P:proteolysis"/>
    <property type="evidence" value="ECO:0007669"/>
    <property type="project" value="UniProtKB-KW"/>
</dbReference>
<dbReference type="InterPro" id="IPR012656">
    <property type="entry name" value="CHP02421_QEGLA"/>
</dbReference>
<comment type="cofactor">
    <cofactor evidence="1">
        <name>Zn(2+)</name>
        <dbReference type="ChEBI" id="CHEBI:29105"/>
    </cofactor>
</comment>
<dbReference type="STRING" id="570156.AOG27_18765"/>
<evidence type="ECO:0000256" key="4">
    <source>
        <dbReference type="ARBA" id="ARBA00023049"/>
    </source>
</evidence>
<proteinExistence type="predicted"/>
<accession>A0A0P7DT07</accession>
<evidence type="ECO:0008006" key="7">
    <source>
        <dbReference type="Google" id="ProtNLM"/>
    </source>
</evidence>
<evidence type="ECO:0000256" key="2">
    <source>
        <dbReference type="ARBA" id="ARBA00022670"/>
    </source>
</evidence>
<evidence type="ECO:0000313" key="6">
    <source>
        <dbReference type="Proteomes" id="UP000050378"/>
    </source>
</evidence>
<dbReference type="GO" id="GO:0008237">
    <property type="term" value="F:metallopeptidase activity"/>
    <property type="evidence" value="ECO:0007669"/>
    <property type="project" value="UniProtKB-KW"/>
</dbReference>
<dbReference type="AlphaFoldDB" id="A0A0P7DT07"/>
<reference evidence="5 6" key="1">
    <citation type="submission" date="2015-09" db="EMBL/GenBank/DDBJ databases">
        <title>Draft Genome Sequence of Pseudoalteromonas lipolytica UCD-48B.</title>
        <authorList>
            <person name="Krusor M."/>
            <person name="Coil D.A."/>
            <person name="Lang J.M."/>
            <person name="Eisen J.A."/>
            <person name="Alexiev A."/>
        </authorList>
    </citation>
    <scope>NUCLEOTIDE SEQUENCE [LARGE SCALE GENOMIC DNA]</scope>
    <source>
        <strain evidence="5 6">UCD-48B</strain>
    </source>
</reference>
<dbReference type="PATRIC" id="fig|570156.3.peg.1677"/>
<comment type="caution">
    <text evidence="5">The sequence shown here is derived from an EMBL/GenBank/DDBJ whole genome shotgun (WGS) entry which is preliminary data.</text>
</comment>
<organism evidence="5 6">
    <name type="scientific">Pseudoalteromonas lipolytica</name>
    <dbReference type="NCBI Taxonomy" id="570156"/>
    <lineage>
        <taxon>Bacteria</taxon>
        <taxon>Pseudomonadati</taxon>
        <taxon>Pseudomonadota</taxon>
        <taxon>Gammaproteobacteria</taxon>
        <taxon>Alteromonadales</taxon>
        <taxon>Pseudoalteromonadaceae</taxon>
        <taxon>Pseudoalteromonas</taxon>
    </lineage>
</organism>
<sequence length="426" mass="47961">MIDKALLAKTRELSDRLIALQTPIRILDAINWDKQIKEEFFKHKCQKNPTVDQAYYQQRDLGFVPSELRRAFSDLNRDIISQLGQLNPIAQYMSKMCTEYKTVLSMIEYRGTPEFHDLSVELFGHPKDLFHAGEPSLSELATMLEQPLKSMLDADILPDDPKNIDAEDVVKILASQVAQTMPGIDVEVILSDGIVSDAAAGANNIKLNQDVKFSQRELDILEVHEGWIHVGTTQNGLAQPYLTCLSKGTPSSTVTQEGLAVLTEIITLKSTPRRLAKLVNRIQGITKVIDGAEFVDIYRDYVAQGLSKDESYTLTQRVFRGSTATGLPFTKDIAYIKGFVLVYNLIRVAIQLGRIDQLHLLLVGKISIDDFRLISQLHDLGVIEDPKFIPPHFKDLRGLATWLSFGRFIGNLSFEQLENDYKPLFL</sequence>
<name>A0A0P7DT07_9GAMM</name>
<dbReference type="InterPro" id="IPR012548">
    <property type="entry name" value="MATCAP"/>
</dbReference>
<protein>
    <recommendedName>
        <fullName evidence="7">Flavohemoglobin expression-modulating QEGLA motif protein</fullName>
    </recommendedName>
</protein>